<gene>
    <name evidence="1" type="ORF">LTR97_010850</name>
</gene>
<name>A0AAN7ZYY8_9PEZI</name>
<proteinExistence type="predicted"/>
<dbReference type="EMBL" id="JAVRQU010000019">
    <property type="protein sequence ID" value="KAK5692539.1"/>
    <property type="molecule type" value="Genomic_DNA"/>
</dbReference>
<dbReference type="InterPro" id="IPR008551">
    <property type="entry name" value="TANGO2"/>
</dbReference>
<comment type="caution">
    <text evidence="1">The sequence shown here is derived from an EMBL/GenBank/DDBJ whole genome shotgun (WGS) entry which is preliminary data.</text>
</comment>
<dbReference type="PANTHER" id="PTHR17985">
    <property type="entry name" value="SER/THR-RICH PROTEIN T10 IN DGCR REGION"/>
    <property type="match status" value="1"/>
</dbReference>
<protein>
    <submittedName>
        <fullName evidence="1">Uncharacterized protein</fullName>
    </submittedName>
</protein>
<dbReference type="GO" id="GO:0009306">
    <property type="term" value="P:protein secretion"/>
    <property type="evidence" value="ECO:0007669"/>
    <property type="project" value="TreeGrafter"/>
</dbReference>
<dbReference type="GO" id="GO:0005794">
    <property type="term" value="C:Golgi apparatus"/>
    <property type="evidence" value="ECO:0007669"/>
    <property type="project" value="TreeGrafter"/>
</dbReference>
<dbReference type="PANTHER" id="PTHR17985:SF8">
    <property type="entry name" value="TRANSPORT AND GOLGI ORGANIZATION PROTEIN 2 HOMOLOG"/>
    <property type="match status" value="1"/>
</dbReference>
<accession>A0AAN7ZYY8</accession>
<reference evidence="1" key="1">
    <citation type="submission" date="2023-08" db="EMBL/GenBank/DDBJ databases">
        <title>Black Yeasts Isolated from many extreme environments.</title>
        <authorList>
            <person name="Coleine C."/>
            <person name="Stajich J.E."/>
            <person name="Selbmann L."/>
        </authorList>
    </citation>
    <scope>NUCLEOTIDE SEQUENCE</scope>
    <source>
        <strain evidence="1">CCFEE 5810</strain>
    </source>
</reference>
<dbReference type="GO" id="GO:0007030">
    <property type="term" value="P:Golgi organization"/>
    <property type="evidence" value="ECO:0007669"/>
    <property type="project" value="TreeGrafter"/>
</dbReference>
<dbReference type="AlphaFoldDB" id="A0AAN7ZYY8"/>
<sequence>MVSGHCKRARVSDDPRPRLLSTFWQAFEMCISIISTAHPDYPFILLNNRDEFLNRPTARAHWWDSPNQHVLGGRDLQRQIRGTWLAITKQGRICNLTNFREDGGEVAQNRSRGGLVSAYVATPPNSDESEEAFVRRLVDDVGIQKVGGFTLLFGQLRKPKDGNVPGLSVISNRTSSAEGAVRICEKLGETQGLSNSHFGDLTWPKVVHGEHLLSQAISSSISRGDEQEKFIEGLFDILSVDMLPRPKSDEDFQQFTKQLRNSIFIPPVGGEAVESKSADKLAAADGTGTPDDRGVKVGDGVYGTQKQTVVLVSSEGKVTFVERTLHDGNDSAHKAESRDSRYDFVIEGWER</sequence>
<dbReference type="Proteomes" id="UP001310594">
    <property type="component" value="Unassembled WGS sequence"/>
</dbReference>
<evidence type="ECO:0000313" key="1">
    <source>
        <dbReference type="EMBL" id="KAK5692539.1"/>
    </source>
</evidence>
<evidence type="ECO:0000313" key="2">
    <source>
        <dbReference type="Proteomes" id="UP001310594"/>
    </source>
</evidence>
<dbReference type="Pfam" id="PF05742">
    <property type="entry name" value="TANGO2"/>
    <property type="match status" value="1"/>
</dbReference>
<organism evidence="1 2">
    <name type="scientific">Elasticomyces elasticus</name>
    <dbReference type="NCBI Taxonomy" id="574655"/>
    <lineage>
        <taxon>Eukaryota</taxon>
        <taxon>Fungi</taxon>
        <taxon>Dikarya</taxon>
        <taxon>Ascomycota</taxon>
        <taxon>Pezizomycotina</taxon>
        <taxon>Dothideomycetes</taxon>
        <taxon>Dothideomycetidae</taxon>
        <taxon>Mycosphaerellales</taxon>
        <taxon>Teratosphaeriaceae</taxon>
        <taxon>Elasticomyces</taxon>
    </lineage>
</organism>